<dbReference type="Gene3D" id="1.50.10.10">
    <property type="match status" value="1"/>
</dbReference>
<feature type="domain" description="Glycoside hydrolase family 65 central catalytic" evidence="4">
    <location>
        <begin position="469"/>
        <end position="828"/>
    </location>
</feature>
<dbReference type="SUPFAM" id="SSF48208">
    <property type="entry name" value="Six-hairpin glycosidases"/>
    <property type="match status" value="1"/>
</dbReference>
<name>G0V1X4_TRYCI</name>
<dbReference type="InterPro" id="IPR005196">
    <property type="entry name" value="Glyco_hydro_65_N"/>
</dbReference>
<dbReference type="InterPro" id="IPR023214">
    <property type="entry name" value="HAD_sf"/>
</dbReference>
<dbReference type="PANTHER" id="PTHR11051:SF8">
    <property type="entry name" value="PROTEIN-GLUCOSYLGALACTOSYLHYDROXYLYSINE GLUCOSIDASE"/>
    <property type="match status" value="1"/>
</dbReference>
<dbReference type="SUPFAM" id="SSF56784">
    <property type="entry name" value="HAD-like"/>
    <property type="match status" value="1"/>
</dbReference>
<dbReference type="EMBL" id="HE575324">
    <property type="protein sequence ID" value="CCC95645.1"/>
    <property type="molecule type" value="Genomic_DNA"/>
</dbReference>
<dbReference type="Gene3D" id="2.60.420.10">
    <property type="entry name" value="Maltose phosphorylase, domain 3"/>
    <property type="match status" value="1"/>
</dbReference>
<feature type="region of interest" description="Disordered" evidence="3">
    <location>
        <begin position="72"/>
        <end position="96"/>
    </location>
</feature>
<dbReference type="PANTHER" id="PTHR11051">
    <property type="entry name" value="GLYCOSYL HYDROLASE-RELATED"/>
    <property type="match status" value="1"/>
</dbReference>
<dbReference type="GO" id="GO:0005975">
    <property type="term" value="P:carbohydrate metabolic process"/>
    <property type="evidence" value="ECO:0007669"/>
    <property type="project" value="InterPro"/>
</dbReference>
<gene>
    <name evidence="7" type="ORF">TCIL3000_11_11340</name>
</gene>
<feature type="region of interest" description="Disordered" evidence="3">
    <location>
        <begin position="1176"/>
        <end position="1195"/>
    </location>
</feature>
<dbReference type="GO" id="GO:0030246">
    <property type="term" value="F:carbohydrate binding"/>
    <property type="evidence" value="ECO:0007669"/>
    <property type="project" value="InterPro"/>
</dbReference>
<dbReference type="Gene3D" id="3.40.50.1000">
    <property type="entry name" value="HAD superfamily/HAD-like"/>
    <property type="match status" value="1"/>
</dbReference>
<dbReference type="Pfam" id="PF03636">
    <property type="entry name" value="Glyco_hydro_65N"/>
    <property type="match status" value="1"/>
</dbReference>
<sequence length="1195" mass="134506">MPLENTSDGVRSIPAYEKPSRISCMPWELVEDELPQGGDVPASESLFTLANGHICVRGYTEESETAMLYSKVPDTHESPPLNLTASSRKGHASSRSLSESHAISSPVCFVSCGSTCHKGRSAISKKWQPPERSVRGTYVNGFCEERLLTHHQHQRSFTVGICARDSFFIRAPDAFCIDVFVGGEHVTAETGNILSHRRVFNYRAGELRRRLVWQSKRHGHQVAIESSRIVSLTRKGIAALKYRVSAKNVSNTNIRVVSRTIVPPDARQHCRIESIVAGHTLHDAFTSVFVRTRNSCKRLVVAESEACSSSQYDHTAVSNSNAFSVAGSMGVPAGAEPPLNSLEVGDPLMVSRAPKGPLDMTTQKKVQPKSACTFLAPKTTETENGAETTYTSVIRESTYLELTKYIAFLVDEDAAPEDISDVGIQHAREAANLTYGSLYFEQVDYLSNFWERANVHIKSSDTSLEGAIRFNMLHLIMTSRNPQPCHSPSRGFMSDLYGGIHRWDVDVIIIPFFSHVHPEVARGLLQFRIDTLPQARSLAADVDFPRGALYPQRTVNGTESKPPPFCAAFLFTNAVIAYAMKHYITATGNYSILIEGGADVLFSTALIWLIWGTWDKGGFHLRSVGGPDDYSSLGDNNHFTNVMARFHMQWAVQMAAFIQEEYPGNWEAIKERCQLSDEDLVMMSEAAAKIVVVFDAKNRVYPVDQLFMRRKKWMFGDLKKKKSLLFRTFDPSVVYRHQVCRLPEVMLASLLLQDLCTKDEVKANYNFYEPITTCDCSLASMIFCIVAVHTDKLDKGMHYFHRNLFNDVKNLLGNTGRGVHSSSAAGSWWCLTIGFGGMRVVDDELRFDPVLPDAWEEYHFFVRHHGYLIKVFVTRRMVTYTAIDGFCGMPDLLIHHTDAKCIHLRSDSSESVRLYRDVRVFDFDCVVFDLDSIIEDLEGHQYCAWKKTLEKYLHERGMTSFVFTDELYLAYFENGNSFTSLEKFLAKNGITGIPHGNQEDTVEKNTIFGLLQRKRHNFRSLIHDIGLTVHKGALQLMKELRQNDISIGCATDSKSGQWMLRQVPQVMCLIDRCMDGNDGEVLSLCWRPEMNYFSTLCRQLNTTTGRTIVVMRRLEGFSKSALEQFRLVVHVQYGIESLGESACNATHPANVRNMDIPTLAILDECASVKKLVTTPPYSHERHRTQTSKDPASTIR</sequence>
<accession>G0V1X4</accession>
<dbReference type="SUPFAM" id="SSF74650">
    <property type="entry name" value="Galactose mutarotase-like"/>
    <property type="match status" value="1"/>
</dbReference>
<evidence type="ECO:0000259" key="6">
    <source>
        <dbReference type="Pfam" id="PF03636"/>
    </source>
</evidence>
<evidence type="ECO:0000313" key="7">
    <source>
        <dbReference type="EMBL" id="CCC95645.1"/>
    </source>
</evidence>
<feature type="compositionally biased region" description="Polar residues" evidence="3">
    <location>
        <begin position="81"/>
        <end position="96"/>
    </location>
</feature>
<comment type="catalytic activity">
    <reaction evidence="1">
        <text>alpha,alpha-trehalose + H2O = alpha-D-glucose + beta-D-glucose</text>
        <dbReference type="Rhea" id="RHEA:32675"/>
        <dbReference type="ChEBI" id="CHEBI:15377"/>
        <dbReference type="ChEBI" id="CHEBI:15903"/>
        <dbReference type="ChEBI" id="CHEBI:16551"/>
        <dbReference type="ChEBI" id="CHEBI:17925"/>
        <dbReference type="EC" id="3.2.1.28"/>
    </reaction>
</comment>
<dbReference type="InterPro" id="IPR036412">
    <property type="entry name" value="HAD-like_sf"/>
</dbReference>
<dbReference type="VEuPathDB" id="TriTrypDB:TcIL3000.11.11340"/>
<feature type="domain" description="Glycoside hydrolase family 65 C-terminal" evidence="5">
    <location>
        <begin position="838"/>
        <end position="885"/>
    </location>
</feature>
<evidence type="ECO:0000259" key="5">
    <source>
        <dbReference type="Pfam" id="PF03633"/>
    </source>
</evidence>
<dbReference type="InterPro" id="IPR005194">
    <property type="entry name" value="Glyco_hydro_65_C"/>
</dbReference>
<evidence type="ECO:0000256" key="1">
    <source>
        <dbReference type="ARBA" id="ARBA00001576"/>
    </source>
</evidence>
<dbReference type="InterPro" id="IPR023198">
    <property type="entry name" value="PGP-like_dom2"/>
</dbReference>
<organism evidence="7">
    <name type="scientific">Trypanosoma congolense (strain IL3000)</name>
    <dbReference type="NCBI Taxonomy" id="1068625"/>
    <lineage>
        <taxon>Eukaryota</taxon>
        <taxon>Discoba</taxon>
        <taxon>Euglenozoa</taxon>
        <taxon>Kinetoplastea</taxon>
        <taxon>Metakinetoplastina</taxon>
        <taxon>Trypanosomatida</taxon>
        <taxon>Trypanosomatidae</taxon>
        <taxon>Trypanosoma</taxon>
        <taxon>Nannomonas</taxon>
    </lineage>
</organism>
<protein>
    <submittedName>
        <fullName evidence="7">Uncharacterized protein TCIL3000_11_11340</fullName>
    </submittedName>
</protein>
<dbReference type="InterPro" id="IPR011013">
    <property type="entry name" value="Gal_mutarotase_sf_dom"/>
</dbReference>
<evidence type="ECO:0000256" key="2">
    <source>
        <dbReference type="ARBA" id="ARBA00006768"/>
    </source>
</evidence>
<dbReference type="InterPro" id="IPR012341">
    <property type="entry name" value="6hp_glycosidase-like_sf"/>
</dbReference>
<feature type="domain" description="Glycoside hydrolase family 65 N-terminal" evidence="6">
    <location>
        <begin position="42"/>
        <end position="312"/>
    </location>
</feature>
<comment type="similarity">
    <text evidence="2">Belongs to the glycosyl hydrolase 65 family.</text>
</comment>
<dbReference type="Gene3D" id="1.10.150.240">
    <property type="entry name" value="Putative phosphatase, domain 2"/>
    <property type="match status" value="1"/>
</dbReference>
<dbReference type="InterPro" id="IPR005195">
    <property type="entry name" value="Glyco_hydro_65_M"/>
</dbReference>
<reference evidence="7" key="1">
    <citation type="journal article" date="2012" name="Proc. Natl. Acad. Sci. U.S.A.">
        <title>Antigenic diversity is generated by distinct evolutionary mechanisms in African trypanosome species.</title>
        <authorList>
            <person name="Jackson A.P."/>
            <person name="Berry A."/>
            <person name="Aslett M."/>
            <person name="Allison H.C."/>
            <person name="Burton P."/>
            <person name="Vavrova-Anderson J."/>
            <person name="Brown R."/>
            <person name="Browne H."/>
            <person name="Corton N."/>
            <person name="Hauser H."/>
            <person name="Gamble J."/>
            <person name="Gilderthorp R."/>
            <person name="Marcello L."/>
            <person name="McQuillan J."/>
            <person name="Otto T.D."/>
            <person name="Quail M.A."/>
            <person name="Sanders M.J."/>
            <person name="van Tonder A."/>
            <person name="Ginger M.L."/>
            <person name="Field M.C."/>
            <person name="Barry J.D."/>
            <person name="Hertz-Fowler C."/>
            <person name="Berriman M."/>
        </authorList>
    </citation>
    <scope>NUCLEOTIDE SEQUENCE</scope>
    <source>
        <strain evidence="7">IL3000</strain>
    </source>
</reference>
<evidence type="ECO:0000256" key="3">
    <source>
        <dbReference type="SAM" id="MobiDB-lite"/>
    </source>
</evidence>
<dbReference type="Pfam" id="PF03632">
    <property type="entry name" value="Glyco_hydro_65m"/>
    <property type="match status" value="1"/>
</dbReference>
<dbReference type="GO" id="GO:0004555">
    <property type="term" value="F:alpha,alpha-trehalase activity"/>
    <property type="evidence" value="ECO:0007669"/>
    <property type="project" value="UniProtKB-EC"/>
</dbReference>
<dbReference type="InterPro" id="IPR008928">
    <property type="entry name" value="6-hairpin_glycosidase_sf"/>
</dbReference>
<proteinExistence type="inferred from homology"/>
<evidence type="ECO:0000259" key="4">
    <source>
        <dbReference type="Pfam" id="PF03632"/>
    </source>
</evidence>
<dbReference type="Pfam" id="PF03633">
    <property type="entry name" value="Glyco_hydro_65C"/>
    <property type="match status" value="1"/>
</dbReference>
<dbReference type="AlphaFoldDB" id="G0V1X4"/>
<dbReference type="Gene3D" id="2.70.98.40">
    <property type="entry name" value="Glycoside hydrolase, family 65, N-terminal domain"/>
    <property type="match status" value="1"/>
</dbReference>
<dbReference type="InterPro" id="IPR037018">
    <property type="entry name" value="GH65_N"/>
</dbReference>